<protein>
    <submittedName>
        <fullName evidence="1">Uncharacterized protein</fullName>
    </submittedName>
</protein>
<dbReference type="EMBL" id="KE345062">
    <property type="protein sequence ID" value="EXB93149.1"/>
    <property type="molecule type" value="Genomic_DNA"/>
</dbReference>
<proteinExistence type="predicted"/>
<keyword evidence="2" id="KW-1185">Reference proteome</keyword>
<name>W9RQN1_9ROSA</name>
<accession>W9RQN1</accession>
<gene>
    <name evidence="1" type="ORF">L484_024487</name>
</gene>
<dbReference type="AlphaFoldDB" id="W9RQN1"/>
<evidence type="ECO:0000313" key="1">
    <source>
        <dbReference type="EMBL" id="EXB93149.1"/>
    </source>
</evidence>
<reference evidence="2" key="1">
    <citation type="submission" date="2013-01" db="EMBL/GenBank/DDBJ databases">
        <title>Draft Genome Sequence of a Mulberry Tree, Morus notabilis C.K. Schneid.</title>
        <authorList>
            <person name="He N."/>
            <person name="Zhao S."/>
        </authorList>
    </citation>
    <scope>NUCLEOTIDE SEQUENCE</scope>
</reference>
<organism evidence="1 2">
    <name type="scientific">Morus notabilis</name>
    <dbReference type="NCBI Taxonomy" id="981085"/>
    <lineage>
        <taxon>Eukaryota</taxon>
        <taxon>Viridiplantae</taxon>
        <taxon>Streptophyta</taxon>
        <taxon>Embryophyta</taxon>
        <taxon>Tracheophyta</taxon>
        <taxon>Spermatophyta</taxon>
        <taxon>Magnoliopsida</taxon>
        <taxon>eudicotyledons</taxon>
        <taxon>Gunneridae</taxon>
        <taxon>Pentapetalae</taxon>
        <taxon>rosids</taxon>
        <taxon>fabids</taxon>
        <taxon>Rosales</taxon>
        <taxon>Moraceae</taxon>
        <taxon>Moreae</taxon>
        <taxon>Morus</taxon>
    </lineage>
</organism>
<evidence type="ECO:0000313" key="2">
    <source>
        <dbReference type="Proteomes" id="UP000030645"/>
    </source>
</evidence>
<dbReference type="Proteomes" id="UP000030645">
    <property type="component" value="Unassembled WGS sequence"/>
</dbReference>
<sequence>MGPPLPAMIAAIDGFTLHLKIVRRFAISKHGSNHRRGRSPVSSFSIDDANLLTDLEIPVAIFSKLATPGSGLRRICCSRQRTTALQSALESGRRAPIERRLRR</sequence>